<dbReference type="HOGENOM" id="CLU_029477_0_0_1"/>
<evidence type="ECO:0000256" key="2">
    <source>
        <dbReference type="SAM" id="MobiDB-lite"/>
    </source>
</evidence>
<comment type="similarity">
    <text evidence="1">Belongs to the VPS72/YL1 family.</text>
</comment>
<dbReference type="InParanoid" id="J4GI65"/>
<evidence type="ECO:0000313" key="4">
    <source>
        <dbReference type="EMBL" id="CCM06488.1"/>
    </source>
</evidence>
<keyword evidence="5" id="KW-1185">Reference proteome</keyword>
<dbReference type="FunCoup" id="J4GI65">
    <property type="interactions" value="412"/>
</dbReference>
<dbReference type="PANTHER" id="PTHR13275:SF4">
    <property type="entry name" value="VACUOLAR PROTEIN SORTING-ASSOCIATED PROTEIN 72 HOMOLOG"/>
    <property type="match status" value="1"/>
</dbReference>
<reference evidence="4 5" key="1">
    <citation type="journal article" date="2012" name="Appl. Environ. Microbiol.">
        <title>Short-read sequencing for genomic analysis of the brown rot fungus Fibroporia radiculosa.</title>
        <authorList>
            <person name="Tang J.D."/>
            <person name="Perkins A.D."/>
            <person name="Sonstegard T.S."/>
            <person name="Schroeder S.G."/>
            <person name="Burgess S.C."/>
            <person name="Diehl S.V."/>
        </authorList>
    </citation>
    <scope>NUCLEOTIDE SEQUENCE [LARGE SCALE GENOMIC DNA]</scope>
    <source>
        <strain evidence="4 5">TFFH 294</strain>
    </source>
</reference>
<dbReference type="PANTHER" id="PTHR13275">
    <property type="entry name" value="YL-1 PROTEIN TRANSCRIPTION FACTOR-LIKE 1"/>
    <property type="match status" value="1"/>
</dbReference>
<organism evidence="4 5">
    <name type="scientific">Fibroporia radiculosa</name>
    <dbReference type="NCBI Taxonomy" id="599839"/>
    <lineage>
        <taxon>Eukaryota</taxon>
        <taxon>Fungi</taxon>
        <taxon>Dikarya</taxon>
        <taxon>Basidiomycota</taxon>
        <taxon>Agaricomycotina</taxon>
        <taxon>Agaricomycetes</taxon>
        <taxon>Polyporales</taxon>
        <taxon>Fibroporiaceae</taxon>
        <taxon>Fibroporia</taxon>
    </lineage>
</organism>
<dbReference type="Proteomes" id="UP000006352">
    <property type="component" value="Unassembled WGS sequence"/>
</dbReference>
<dbReference type="GO" id="GO:0005634">
    <property type="term" value="C:nucleus"/>
    <property type="evidence" value="ECO:0007669"/>
    <property type="project" value="TreeGrafter"/>
</dbReference>
<dbReference type="InterPro" id="IPR013272">
    <property type="entry name" value="Vps72/YL1_C"/>
</dbReference>
<evidence type="ECO:0000259" key="3">
    <source>
        <dbReference type="SMART" id="SM00993"/>
    </source>
</evidence>
<dbReference type="GeneID" id="24101388"/>
<accession>J4GI65</accession>
<dbReference type="SMART" id="SM00993">
    <property type="entry name" value="YL1_C"/>
    <property type="match status" value="1"/>
</dbReference>
<dbReference type="InterPro" id="IPR046757">
    <property type="entry name" value="YL1_N"/>
</dbReference>
<dbReference type="AlphaFoldDB" id="J4GI65"/>
<gene>
    <name evidence="4" type="ORF">FIBRA_08757</name>
</gene>
<protein>
    <recommendedName>
        <fullName evidence="3">Vps72/YL1 C-terminal domain-containing protein</fullName>
    </recommendedName>
</protein>
<dbReference type="OrthoDB" id="78296at2759"/>
<sequence>MAQEGESLVMRRSKRSTAGNRMEAALAEFRAEDVGVDIEDIDFVIEKGNILADEEDAFESDFESTDEEVAQEDIDAAAENLVRVEERTGRKAARSKLDRVTALAHARHKATFHPQEYTSTQSGSAKLKRRVSLGLVVDAETGEVIEQAKRQSRRMHTMLNTSATVNRMKDAEEKKSTLPKKVKTTIRAPTQDELITRALDMEEGNIKEHRNYLTLEEEKRKRARLVRTSIQGPLVRWISKAEEVTITLESHPTALSHGGPPPFSQPVNNLAYPATSLITPAQPVYPPYYYQPPNKSYTSQSSATTHVYPSSSEITHPLHPKPLVYKEIVNKNYVIHELGQSEAATRPSWPSTMKAMFGDHVKWEDLRVYITKGRPLTRPVQTCPITGRAAQYMDPRTGVPFANMEAYRTLGKILAHEYVWSDSLGCYIGPS</sequence>
<feature type="region of interest" description="Disordered" evidence="2">
    <location>
        <begin position="1"/>
        <end position="20"/>
    </location>
</feature>
<name>J4GI65_9APHY</name>
<evidence type="ECO:0000256" key="1">
    <source>
        <dbReference type="ARBA" id="ARBA00006832"/>
    </source>
</evidence>
<dbReference type="RefSeq" id="XP_012185771.1">
    <property type="nucleotide sequence ID" value="XM_012330381.1"/>
</dbReference>
<feature type="domain" description="Vps72/YL1 C-terminal" evidence="3">
    <location>
        <begin position="381"/>
        <end position="410"/>
    </location>
</feature>
<dbReference type="Pfam" id="PF08265">
    <property type="entry name" value="YL1_C"/>
    <property type="match status" value="1"/>
</dbReference>
<dbReference type="STRING" id="599839.J4GI65"/>
<dbReference type="EMBL" id="HE797355">
    <property type="protein sequence ID" value="CCM06488.1"/>
    <property type="molecule type" value="Genomic_DNA"/>
</dbReference>
<proteinExistence type="inferred from homology"/>
<evidence type="ECO:0000313" key="5">
    <source>
        <dbReference type="Proteomes" id="UP000006352"/>
    </source>
</evidence>
<dbReference type="Pfam" id="PF05764">
    <property type="entry name" value="YL1"/>
    <property type="match status" value="1"/>
</dbReference>